<evidence type="ECO:0000256" key="3">
    <source>
        <dbReference type="ARBA" id="ARBA00010033"/>
    </source>
</evidence>
<comment type="similarity">
    <text evidence="3">Belongs to the AlgF family.</text>
</comment>
<comment type="subcellular location">
    <subcellularLocation>
        <location evidence="1">Periplasm</location>
    </subcellularLocation>
</comment>
<comment type="caution">
    <text evidence="9">The sequence shown here is derived from an EMBL/GenBank/DDBJ whole genome shotgun (WGS) entry which is preliminary data.</text>
</comment>
<keyword evidence="10" id="KW-1185">Reference proteome</keyword>
<evidence type="ECO:0000256" key="7">
    <source>
        <dbReference type="ARBA" id="ARBA00022841"/>
    </source>
</evidence>
<evidence type="ECO:0000256" key="5">
    <source>
        <dbReference type="ARBA" id="ARBA00022729"/>
    </source>
</evidence>
<keyword evidence="6" id="KW-0574">Periplasm</keyword>
<evidence type="ECO:0000256" key="4">
    <source>
        <dbReference type="ARBA" id="ARBA00013964"/>
    </source>
</evidence>
<dbReference type="Proteomes" id="UP001595445">
    <property type="component" value="Unassembled WGS sequence"/>
</dbReference>
<evidence type="ECO:0000256" key="8">
    <source>
        <dbReference type="SAM" id="SignalP"/>
    </source>
</evidence>
<accession>A0ABV7DPM0</accession>
<name>A0ABV7DPM0_9RHOB</name>
<reference evidence="10" key="1">
    <citation type="journal article" date="2019" name="Int. J. Syst. Evol. Microbiol.">
        <title>The Global Catalogue of Microorganisms (GCM) 10K type strain sequencing project: providing services to taxonomists for standard genome sequencing and annotation.</title>
        <authorList>
            <consortium name="The Broad Institute Genomics Platform"/>
            <consortium name="The Broad Institute Genome Sequencing Center for Infectious Disease"/>
            <person name="Wu L."/>
            <person name="Ma J."/>
        </authorList>
    </citation>
    <scope>NUCLEOTIDE SEQUENCE [LARGE SCALE GENOMIC DNA]</scope>
    <source>
        <strain evidence="10">KCTC 62102</strain>
    </source>
</reference>
<proteinExistence type="inferred from homology"/>
<comment type="pathway">
    <text evidence="2">Glycan biosynthesis; alginate biosynthesis.</text>
</comment>
<protein>
    <recommendedName>
        <fullName evidence="4">Alginate biosynthesis protein AlgF</fullName>
    </recommendedName>
</protein>
<gene>
    <name evidence="9" type="ORF">ACFOD6_00880</name>
</gene>
<sequence>MKRIQGALSLVALAAAATATLAQDGGLYEDVANPEASFVRVIDAGTPVAVIQSASFDSVDGGVTPYVVIDGETEVKITSGETSTTETIEPATFYSFVVGADGTSALVVDKISNNPAQADVTFYNLSDIASADLYVPQAKTVAIEGIAANGGGAVALKAPLTLDFEVRDGETVVATVPAVALKRREGVAIVLSGTGGSYTATVAPNALAK</sequence>
<dbReference type="EMBL" id="JBHRSM010000001">
    <property type="protein sequence ID" value="MFC3084589.1"/>
    <property type="molecule type" value="Genomic_DNA"/>
</dbReference>
<feature type="chain" id="PRO_5046476946" description="Alginate biosynthesis protein AlgF" evidence="8">
    <location>
        <begin position="23"/>
        <end position="209"/>
    </location>
</feature>
<evidence type="ECO:0000256" key="6">
    <source>
        <dbReference type="ARBA" id="ARBA00022764"/>
    </source>
</evidence>
<evidence type="ECO:0000313" key="9">
    <source>
        <dbReference type="EMBL" id="MFC3084589.1"/>
    </source>
</evidence>
<keyword evidence="5 8" id="KW-0732">Signal</keyword>
<evidence type="ECO:0000256" key="1">
    <source>
        <dbReference type="ARBA" id="ARBA00004418"/>
    </source>
</evidence>
<dbReference type="InterPro" id="IPR035422">
    <property type="entry name" value="AlgF"/>
</dbReference>
<organism evidence="9 10">
    <name type="scientific">Tabrizicola soli</name>
    <dbReference type="NCBI Taxonomy" id="2185115"/>
    <lineage>
        <taxon>Bacteria</taxon>
        <taxon>Pseudomonadati</taxon>
        <taxon>Pseudomonadota</taxon>
        <taxon>Alphaproteobacteria</taxon>
        <taxon>Rhodobacterales</taxon>
        <taxon>Paracoccaceae</taxon>
        <taxon>Tabrizicola</taxon>
    </lineage>
</organism>
<evidence type="ECO:0000313" key="10">
    <source>
        <dbReference type="Proteomes" id="UP001595445"/>
    </source>
</evidence>
<feature type="signal peptide" evidence="8">
    <location>
        <begin position="1"/>
        <end position="22"/>
    </location>
</feature>
<keyword evidence="7" id="KW-0016">Alginate biosynthesis</keyword>
<dbReference type="Pfam" id="PF11182">
    <property type="entry name" value="AlgF"/>
    <property type="match status" value="1"/>
</dbReference>
<dbReference type="RefSeq" id="WP_197642282.1">
    <property type="nucleotide sequence ID" value="NZ_JAEACP010000004.1"/>
</dbReference>
<evidence type="ECO:0000256" key="2">
    <source>
        <dbReference type="ARBA" id="ARBA00005182"/>
    </source>
</evidence>